<dbReference type="Pfam" id="PF05690">
    <property type="entry name" value="ThiG"/>
    <property type="match status" value="1"/>
</dbReference>
<dbReference type="PANTHER" id="PTHR34266">
    <property type="entry name" value="THIAZOLE SYNTHASE"/>
    <property type="match status" value="1"/>
</dbReference>
<dbReference type="RefSeq" id="WP_118342998.1">
    <property type="nucleotide sequence ID" value="NZ_QSEY01000045.1"/>
</dbReference>
<evidence type="ECO:0000256" key="6">
    <source>
        <dbReference type="ARBA" id="ARBA00023270"/>
    </source>
</evidence>
<evidence type="ECO:0000256" key="2">
    <source>
        <dbReference type="ARBA" id="ARBA00004948"/>
    </source>
</evidence>
<evidence type="ECO:0000313" key="9">
    <source>
        <dbReference type="EMBL" id="RHA09383.1"/>
    </source>
</evidence>
<comment type="function">
    <text evidence="1">Catalyzes the rearrangement of 1-deoxy-D-xylulose 5-phosphate (DXP) to produce the thiazole phosphate moiety of thiamine. Sulfur is provided by the thiocarboxylate moiety of the carrier protein ThiS. In vitro, sulfur can be provided by H(2)S.</text>
</comment>
<dbReference type="Proteomes" id="UP000286341">
    <property type="component" value="Unassembled WGS sequence"/>
</dbReference>
<feature type="domain" description="Thiazole synthase ThiG" evidence="8">
    <location>
        <begin position="63"/>
        <end position="219"/>
    </location>
</feature>
<keyword evidence="6" id="KW-0704">Schiff base</keyword>
<dbReference type="EC" id="2.8.1.10" evidence="3"/>
<evidence type="ECO:0000256" key="4">
    <source>
        <dbReference type="ARBA" id="ARBA00022679"/>
    </source>
</evidence>
<keyword evidence="5" id="KW-0784">Thiamine biosynthesis</keyword>
<keyword evidence="4" id="KW-0808">Transferase</keyword>
<evidence type="ECO:0000256" key="7">
    <source>
        <dbReference type="ARBA" id="ARBA00049897"/>
    </source>
</evidence>
<dbReference type="GO" id="GO:0009229">
    <property type="term" value="P:thiamine diphosphate biosynthetic process"/>
    <property type="evidence" value="ECO:0007669"/>
    <property type="project" value="UniProtKB-UniPathway"/>
</dbReference>
<evidence type="ECO:0000256" key="5">
    <source>
        <dbReference type="ARBA" id="ARBA00022977"/>
    </source>
</evidence>
<dbReference type="SUPFAM" id="SSF110399">
    <property type="entry name" value="ThiG-like"/>
    <property type="match status" value="1"/>
</dbReference>
<organism evidence="9 10">
    <name type="scientific">Agathobacter rectalis</name>
    <dbReference type="NCBI Taxonomy" id="39491"/>
    <lineage>
        <taxon>Bacteria</taxon>
        <taxon>Bacillati</taxon>
        <taxon>Bacillota</taxon>
        <taxon>Clostridia</taxon>
        <taxon>Lachnospirales</taxon>
        <taxon>Lachnospiraceae</taxon>
        <taxon>Agathobacter</taxon>
    </lineage>
</organism>
<sequence length="241" mass="27465">MNIFNNKVYHCFGTEKSFNVSIEEAARMIEVSQIKKIPINTHAIDTVNSWKDLPIGYGDATWNKVSEVIELTECEPVWNINLAHTTEEAIERVQKVTRLGGVRNIKLEVLDEENKWVQNAQVLEATKLLRQEGYNIWPLIRPEFAIFKELSQMGIELIRIQGSAISSGKGISDEFRDIFKQIIKFKKCPVMLDGGIGGIQDVEQIFNLGFDYVLVNSCLFKEGKSPHIILKEICEKFSNNC</sequence>
<accession>A0A413QR10</accession>
<evidence type="ECO:0000256" key="3">
    <source>
        <dbReference type="ARBA" id="ARBA00011960"/>
    </source>
</evidence>
<comment type="pathway">
    <text evidence="2">Cofactor biosynthesis; thiamine diphosphate biosynthesis.</text>
</comment>
<evidence type="ECO:0000313" key="10">
    <source>
        <dbReference type="Proteomes" id="UP000286341"/>
    </source>
</evidence>
<dbReference type="GO" id="GO:1990107">
    <property type="term" value="F:thiazole synthase activity"/>
    <property type="evidence" value="ECO:0007669"/>
    <property type="project" value="UniProtKB-EC"/>
</dbReference>
<protein>
    <recommendedName>
        <fullName evidence="3">thiazole synthase</fullName>
        <ecNumber evidence="3">2.8.1.10</ecNumber>
    </recommendedName>
</protein>
<dbReference type="InterPro" id="IPR033983">
    <property type="entry name" value="Thiazole_synthase_ThiG"/>
</dbReference>
<dbReference type="PANTHER" id="PTHR34266:SF2">
    <property type="entry name" value="THIAZOLE SYNTHASE"/>
    <property type="match status" value="1"/>
</dbReference>
<evidence type="ECO:0000256" key="1">
    <source>
        <dbReference type="ARBA" id="ARBA00002834"/>
    </source>
</evidence>
<name>A0A413QR10_9FIRM</name>
<proteinExistence type="predicted"/>
<gene>
    <name evidence="9" type="ORF">DW948_14200</name>
</gene>
<dbReference type="InterPro" id="IPR013785">
    <property type="entry name" value="Aldolase_TIM"/>
</dbReference>
<dbReference type="UniPathway" id="UPA00060"/>
<dbReference type="InterPro" id="IPR008867">
    <property type="entry name" value="ThiG"/>
</dbReference>
<reference evidence="9 10" key="1">
    <citation type="submission" date="2018-08" db="EMBL/GenBank/DDBJ databases">
        <title>A genome reference for cultivated species of the human gut microbiota.</title>
        <authorList>
            <person name="Zou Y."/>
            <person name="Xue W."/>
            <person name="Luo G."/>
        </authorList>
    </citation>
    <scope>NUCLEOTIDE SEQUENCE [LARGE SCALE GENOMIC DNA]</scope>
    <source>
        <strain evidence="9 10">AM44-1AT</strain>
    </source>
</reference>
<dbReference type="Gene3D" id="3.20.20.70">
    <property type="entry name" value="Aldolase class I"/>
    <property type="match status" value="1"/>
</dbReference>
<evidence type="ECO:0000259" key="8">
    <source>
        <dbReference type="Pfam" id="PF05690"/>
    </source>
</evidence>
<comment type="caution">
    <text evidence="9">The sequence shown here is derived from an EMBL/GenBank/DDBJ whole genome shotgun (WGS) entry which is preliminary data.</text>
</comment>
<comment type="catalytic activity">
    <reaction evidence="7">
        <text>[ThiS sulfur-carrier protein]-C-terminal-Gly-aminoethanethioate + 2-iminoacetate + 1-deoxy-D-xylulose 5-phosphate = [ThiS sulfur-carrier protein]-C-terminal Gly-Gly + 2-[(2R,5Z)-2-carboxy-4-methylthiazol-5(2H)-ylidene]ethyl phosphate + 2 H2O + H(+)</text>
        <dbReference type="Rhea" id="RHEA:26297"/>
        <dbReference type="Rhea" id="RHEA-COMP:12909"/>
        <dbReference type="Rhea" id="RHEA-COMP:19908"/>
        <dbReference type="ChEBI" id="CHEBI:15377"/>
        <dbReference type="ChEBI" id="CHEBI:15378"/>
        <dbReference type="ChEBI" id="CHEBI:57792"/>
        <dbReference type="ChEBI" id="CHEBI:62899"/>
        <dbReference type="ChEBI" id="CHEBI:77846"/>
        <dbReference type="ChEBI" id="CHEBI:90778"/>
        <dbReference type="ChEBI" id="CHEBI:232372"/>
        <dbReference type="EC" id="2.8.1.10"/>
    </reaction>
</comment>
<dbReference type="EMBL" id="QSFB01000031">
    <property type="protein sequence ID" value="RHA09383.1"/>
    <property type="molecule type" value="Genomic_DNA"/>
</dbReference>
<dbReference type="AlphaFoldDB" id="A0A413QR10"/>